<dbReference type="EMBL" id="KN567785">
    <property type="protein sequence ID" value="KHJ84578.1"/>
    <property type="molecule type" value="Genomic_DNA"/>
</dbReference>
<evidence type="ECO:0000313" key="1">
    <source>
        <dbReference type="EMBL" id="KHJ84578.1"/>
    </source>
</evidence>
<proteinExistence type="predicted"/>
<dbReference type="Proteomes" id="UP000053660">
    <property type="component" value="Unassembled WGS sequence"/>
</dbReference>
<sequence>MSDLWNINQAMMRRQHVGVRIVLDLVLAHWKAARIPTTQCHAELLVDICELGGICPITRKSSLFSHVCFVRVEVARATSCCSYFKVGCLMLCLCSNHLYPYGCNYGCTKPKASYLSHSHSLTSLKPNILFLYFPTLL</sequence>
<reference evidence="1 2" key="1">
    <citation type="submission" date="2014-03" db="EMBL/GenBank/DDBJ databases">
        <title>Draft genome of the hookworm Oesophagostomum dentatum.</title>
        <authorList>
            <person name="Mitreva M."/>
        </authorList>
    </citation>
    <scope>NUCLEOTIDE SEQUENCE [LARGE SCALE GENOMIC DNA]</scope>
    <source>
        <strain evidence="1 2">OD-Hann</strain>
    </source>
</reference>
<evidence type="ECO:0000313" key="2">
    <source>
        <dbReference type="Proteomes" id="UP000053660"/>
    </source>
</evidence>
<gene>
    <name evidence="1" type="ORF">OESDEN_15706</name>
</gene>
<accession>A0A0B1SGX0</accession>
<dbReference type="AlphaFoldDB" id="A0A0B1SGX0"/>
<organism evidence="1 2">
    <name type="scientific">Oesophagostomum dentatum</name>
    <name type="common">Nodular worm</name>
    <dbReference type="NCBI Taxonomy" id="61180"/>
    <lineage>
        <taxon>Eukaryota</taxon>
        <taxon>Metazoa</taxon>
        <taxon>Ecdysozoa</taxon>
        <taxon>Nematoda</taxon>
        <taxon>Chromadorea</taxon>
        <taxon>Rhabditida</taxon>
        <taxon>Rhabditina</taxon>
        <taxon>Rhabditomorpha</taxon>
        <taxon>Strongyloidea</taxon>
        <taxon>Strongylidae</taxon>
        <taxon>Oesophagostomum</taxon>
    </lineage>
</organism>
<protein>
    <submittedName>
        <fullName evidence="1">Uncharacterized protein</fullName>
    </submittedName>
</protein>
<keyword evidence="2" id="KW-1185">Reference proteome</keyword>
<name>A0A0B1SGX0_OESDE</name>